<protein>
    <submittedName>
        <fullName evidence="1">Uncharacterized protein</fullName>
    </submittedName>
</protein>
<reference evidence="1" key="1">
    <citation type="submission" date="2022-02" db="EMBL/GenBank/DDBJ databases">
        <title>Plant Genome Project.</title>
        <authorList>
            <person name="Zhang R.-G."/>
        </authorList>
    </citation>
    <scope>NUCLEOTIDE SEQUENCE</scope>
    <source>
        <strain evidence="1">AT1</strain>
    </source>
</reference>
<sequence length="523" mass="59172">MTTRTNFYKNPSFVYNKDLSLNSALQNLTGQDRHAGSLFVKLLLSYGVVKFAHSISLQINLPAYNIATGNNPPPPEGRAAGGDERIVHRKRRREKRPRTDQNDEINADNDGPMSHKDYIDKRRKEVGSSHVYQELTVDVLESSHPTIHLVDYDSERSVSSDCEEKLVRPNSSLVLDADEVKLDPTYSGLALIPTHYLSSALPDMPVLRFKGKLDEVDRVKNRSEQRFAVPGEPVCVVCGKYGEYVCDETDDDICSIDCKTELLESLKLSEGSLTTQRRYESLSGPNYSPVVEFGGDTWDHNRLRWSKKTSSLCTYECWKCQRPGHLPEDCVVLISNRESLCSGQPCDQVARGQQKPVSLSRDLLELYKRCHQIGKNVSTAKCNSCCRSSALATCLYCSTTFCDSAGHLSEHIRAHPSHRQYYSHKLKRLVKCCKPTCKVTDIKDLLACHFCFDKAFEKFYDMYTATWKGAGLSIIWGSICCEDHFEWHRMNCLNAGVEDNAYVVSKNVNAQNNKRVQLSDFIF</sequence>
<organism evidence="1 2">
    <name type="scientific">Rhododendron molle</name>
    <name type="common">Chinese azalea</name>
    <name type="synonym">Azalea mollis</name>
    <dbReference type="NCBI Taxonomy" id="49168"/>
    <lineage>
        <taxon>Eukaryota</taxon>
        <taxon>Viridiplantae</taxon>
        <taxon>Streptophyta</taxon>
        <taxon>Embryophyta</taxon>
        <taxon>Tracheophyta</taxon>
        <taxon>Spermatophyta</taxon>
        <taxon>Magnoliopsida</taxon>
        <taxon>eudicotyledons</taxon>
        <taxon>Gunneridae</taxon>
        <taxon>Pentapetalae</taxon>
        <taxon>asterids</taxon>
        <taxon>Ericales</taxon>
        <taxon>Ericaceae</taxon>
        <taxon>Ericoideae</taxon>
        <taxon>Rhodoreae</taxon>
        <taxon>Rhododendron</taxon>
    </lineage>
</organism>
<comment type="caution">
    <text evidence="1">The sequence shown here is derived from an EMBL/GenBank/DDBJ whole genome shotgun (WGS) entry which is preliminary data.</text>
</comment>
<accession>A0ACC0MAY8</accession>
<gene>
    <name evidence="1" type="ORF">RHMOL_Rhmol09G0047000</name>
</gene>
<dbReference type="EMBL" id="CM046396">
    <property type="protein sequence ID" value="KAI8537722.1"/>
    <property type="molecule type" value="Genomic_DNA"/>
</dbReference>
<evidence type="ECO:0000313" key="1">
    <source>
        <dbReference type="EMBL" id="KAI8537722.1"/>
    </source>
</evidence>
<proteinExistence type="predicted"/>
<keyword evidence="2" id="KW-1185">Reference proteome</keyword>
<dbReference type="Proteomes" id="UP001062846">
    <property type="component" value="Chromosome 9"/>
</dbReference>
<evidence type="ECO:0000313" key="2">
    <source>
        <dbReference type="Proteomes" id="UP001062846"/>
    </source>
</evidence>
<name>A0ACC0MAY8_RHOML</name>